<evidence type="ECO:0000313" key="4">
    <source>
        <dbReference type="EMBL" id="KAK2117867.1"/>
    </source>
</evidence>
<evidence type="ECO:0000256" key="2">
    <source>
        <dbReference type="ARBA" id="ARBA00023043"/>
    </source>
</evidence>
<dbReference type="PROSITE" id="PS50297">
    <property type="entry name" value="ANK_REP_REGION"/>
    <property type="match status" value="1"/>
</dbReference>
<dbReference type="Proteomes" id="UP001266305">
    <property type="component" value="Unassembled WGS sequence"/>
</dbReference>
<evidence type="ECO:0000256" key="3">
    <source>
        <dbReference type="PROSITE-ProRule" id="PRU00023"/>
    </source>
</evidence>
<gene>
    <name evidence="4" type="primary">ANKRD55_2</name>
    <name evidence="4" type="ORF">P7K49_004754</name>
</gene>
<dbReference type="InterPro" id="IPR036770">
    <property type="entry name" value="Ankyrin_rpt-contain_sf"/>
</dbReference>
<feature type="repeat" description="ANK" evidence="3">
    <location>
        <begin position="1"/>
        <end position="30"/>
    </location>
</feature>
<evidence type="ECO:0000313" key="5">
    <source>
        <dbReference type="Proteomes" id="UP001266305"/>
    </source>
</evidence>
<organism evidence="4 5">
    <name type="scientific">Saguinus oedipus</name>
    <name type="common">Cotton-top tamarin</name>
    <name type="synonym">Oedipomidas oedipus</name>
    <dbReference type="NCBI Taxonomy" id="9490"/>
    <lineage>
        <taxon>Eukaryota</taxon>
        <taxon>Metazoa</taxon>
        <taxon>Chordata</taxon>
        <taxon>Craniata</taxon>
        <taxon>Vertebrata</taxon>
        <taxon>Euteleostomi</taxon>
        <taxon>Mammalia</taxon>
        <taxon>Eutheria</taxon>
        <taxon>Euarchontoglires</taxon>
        <taxon>Primates</taxon>
        <taxon>Haplorrhini</taxon>
        <taxon>Platyrrhini</taxon>
        <taxon>Cebidae</taxon>
        <taxon>Callitrichinae</taxon>
        <taxon>Saguinus</taxon>
    </lineage>
</organism>
<name>A0ABQ9W8D4_SAGOE</name>
<dbReference type="EMBL" id="JASSZA010000002">
    <property type="protein sequence ID" value="KAK2117867.1"/>
    <property type="molecule type" value="Genomic_DNA"/>
</dbReference>
<dbReference type="SUPFAM" id="SSF48403">
    <property type="entry name" value="Ankyrin repeat"/>
    <property type="match status" value="1"/>
</dbReference>
<dbReference type="Gene3D" id="1.25.40.20">
    <property type="entry name" value="Ankyrin repeat-containing domain"/>
    <property type="match status" value="1"/>
</dbReference>
<dbReference type="InterPro" id="IPR002110">
    <property type="entry name" value="Ankyrin_rpt"/>
</dbReference>
<feature type="non-terminal residue" evidence="4">
    <location>
        <position position="55"/>
    </location>
</feature>
<keyword evidence="2 3" id="KW-0040">ANK repeat</keyword>
<evidence type="ECO:0000256" key="1">
    <source>
        <dbReference type="ARBA" id="ARBA00022737"/>
    </source>
</evidence>
<protein>
    <submittedName>
        <fullName evidence="4">Ankyrin repeat domain-containing protein 55</fullName>
    </submittedName>
</protein>
<keyword evidence="5" id="KW-1185">Reference proteome</keyword>
<keyword evidence="1" id="KW-0677">Repeat</keyword>
<proteinExistence type="predicted"/>
<dbReference type="PANTHER" id="PTHR24173">
    <property type="entry name" value="ANKYRIN REPEAT CONTAINING"/>
    <property type="match status" value="1"/>
</dbReference>
<dbReference type="PROSITE" id="PS50088">
    <property type="entry name" value="ANK_REPEAT"/>
    <property type="match status" value="1"/>
</dbReference>
<comment type="caution">
    <text evidence="4">The sequence shown here is derived from an EMBL/GenBank/DDBJ whole genome shotgun (WGS) entry which is preliminary data.</text>
</comment>
<dbReference type="Pfam" id="PF12796">
    <property type="entry name" value="Ank_2"/>
    <property type="match status" value="1"/>
</dbReference>
<feature type="non-terminal residue" evidence="4">
    <location>
        <position position="1"/>
    </location>
</feature>
<reference evidence="4 5" key="1">
    <citation type="submission" date="2023-05" db="EMBL/GenBank/DDBJ databases">
        <title>B98-5 Cell Line De Novo Hybrid Assembly: An Optical Mapping Approach.</title>
        <authorList>
            <person name="Kananen K."/>
            <person name="Auerbach J.A."/>
            <person name="Kautto E."/>
            <person name="Blachly J.S."/>
        </authorList>
    </citation>
    <scope>NUCLEOTIDE SEQUENCE [LARGE SCALE GENOMIC DNA]</scope>
    <source>
        <strain evidence="4">B95-8</strain>
        <tissue evidence="4">Cell line</tissue>
    </source>
</reference>
<sequence length="55" mass="5950">TPLHWAAAAGKAECVQSLLELGMDSNLRDINESTPLAYALYCGHTECVKLLSQES</sequence>
<accession>A0ABQ9W8D4</accession>
<dbReference type="PANTHER" id="PTHR24173:SF83">
    <property type="entry name" value="SOCS BOX DOMAIN-CONTAINING PROTEIN"/>
    <property type="match status" value="1"/>
</dbReference>